<dbReference type="EMBL" id="FNIW01000007">
    <property type="protein sequence ID" value="SDO02132.1"/>
    <property type="molecule type" value="Genomic_DNA"/>
</dbReference>
<evidence type="ECO:0008006" key="4">
    <source>
        <dbReference type="Google" id="ProtNLM"/>
    </source>
</evidence>
<dbReference type="SUPFAM" id="SSF57938">
    <property type="entry name" value="DnaJ/Hsp40 cysteine-rich domain"/>
    <property type="match status" value="1"/>
</dbReference>
<dbReference type="Proteomes" id="UP000199134">
    <property type="component" value="Unassembled WGS sequence"/>
</dbReference>
<gene>
    <name evidence="2" type="ORF">SAMN04487900_107123</name>
</gene>
<protein>
    <recommendedName>
        <fullName evidence="4">CR-type domain-containing protein</fullName>
    </recommendedName>
</protein>
<evidence type="ECO:0000256" key="1">
    <source>
        <dbReference type="SAM" id="SignalP"/>
    </source>
</evidence>
<name>A0A1H0G5J4_9BACT</name>
<feature type="signal peptide" evidence="1">
    <location>
        <begin position="1"/>
        <end position="23"/>
    </location>
</feature>
<proteinExistence type="predicted"/>
<feature type="chain" id="PRO_5011552538" description="CR-type domain-containing protein" evidence="1">
    <location>
        <begin position="24"/>
        <end position="91"/>
    </location>
</feature>
<keyword evidence="1" id="KW-0732">Signal</keyword>
<evidence type="ECO:0000313" key="3">
    <source>
        <dbReference type="Proteomes" id="UP000199134"/>
    </source>
</evidence>
<accession>A0A1H0G5J4</accession>
<comment type="caution">
    <text evidence="2">The sequence shown here is derived from an EMBL/GenBank/DDBJ whole genome shotgun (WGS) entry which is preliminary data.</text>
</comment>
<reference evidence="3" key="1">
    <citation type="submission" date="2016-10" db="EMBL/GenBank/DDBJ databases">
        <authorList>
            <person name="de Groot N.N."/>
        </authorList>
    </citation>
    <scope>NUCLEOTIDE SEQUENCE [LARGE SCALE GENOMIC DNA]</scope>
    <source>
        <strain evidence="3">BP1-145</strain>
    </source>
</reference>
<dbReference type="AlphaFoldDB" id="A0A1H0G5J4"/>
<dbReference type="Gene3D" id="2.10.230.10">
    <property type="entry name" value="Heat shock protein DnaJ, cysteine-rich domain"/>
    <property type="match status" value="1"/>
</dbReference>
<organism evidence="2 3">
    <name type="scientific">Prevotella communis</name>
    <dbReference type="NCBI Taxonomy" id="2913614"/>
    <lineage>
        <taxon>Bacteria</taxon>
        <taxon>Pseudomonadati</taxon>
        <taxon>Bacteroidota</taxon>
        <taxon>Bacteroidia</taxon>
        <taxon>Bacteroidales</taxon>
        <taxon>Prevotellaceae</taxon>
        <taxon>Prevotella</taxon>
    </lineage>
</organism>
<evidence type="ECO:0000313" key="2">
    <source>
        <dbReference type="EMBL" id="SDO02132.1"/>
    </source>
</evidence>
<sequence length="91" mass="9892">MSVIVCCFAGLAMSFVINPSVNAKECPNCGGKLEWEATAIKTYETCVLCKGSGVIEIGKEKKTCTLCKGKGQTVKYEPGYVCKKCHSVYRQ</sequence>
<dbReference type="InterPro" id="IPR036410">
    <property type="entry name" value="HSP_DnaJ_Cys-rich_dom_sf"/>
</dbReference>